<reference evidence="5 7" key="3">
    <citation type="submission" date="2018-06" db="EMBL/GenBank/DDBJ databases">
        <authorList>
            <consortium name="Pathogen Informatics"/>
            <person name="Doyle S."/>
        </authorList>
    </citation>
    <scope>NUCLEOTIDE SEQUENCE [LARGE SCALE GENOMIC DNA]</scope>
    <source>
        <strain evidence="5 7">NCTC10343</strain>
    </source>
</reference>
<dbReference type="EMBL" id="LYND01000129">
    <property type="protein sequence ID" value="ODA08880.1"/>
    <property type="molecule type" value="Genomic_DNA"/>
</dbReference>
<evidence type="ECO:0000313" key="6">
    <source>
        <dbReference type="Proteomes" id="UP000094974"/>
    </source>
</evidence>
<evidence type="ECO:0000313" key="8">
    <source>
        <dbReference type="Proteomes" id="UP000650605"/>
    </source>
</evidence>
<evidence type="ECO:0000313" key="4">
    <source>
        <dbReference type="EMBL" id="ODA08880.1"/>
    </source>
</evidence>
<reference evidence="6" key="1">
    <citation type="submission" date="2016-05" db="EMBL/GenBank/DDBJ databases">
        <title>Whole genome shotgun sequencing of cultured foodborne pathogen.</title>
        <authorList>
            <person name="Zheng J."/>
            <person name="Timme R."/>
            <person name="Allard M."/>
            <person name="Strain E."/>
            <person name="Luo Y."/>
            <person name="Brown E."/>
        </authorList>
    </citation>
    <scope>NUCLEOTIDE SEQUENCE [LARGE SCALE GENOMIC DNA]</scope>
    <source>
        <strain evidence="6">CFSAN034343</strain>
    </source>
</reference>
<dbReference type="EMBL" id="JARVWT010000001">
    <property type="protein sequence ID" value="MDH2329861.1"/>
    <property type="molecule type" value="Genomic_DNA"/>
</dbReference>
<dbReference type="EMBL" id="UGSC01000001">
    <property type="protein sequence ID" value="SUA68667.1"/>
    <property type="molecule type" value="Genomic_DNA"/>
</dbReference>
<sequence length="109" mass="11480">MSTFISKAILDFFIAFGIVLGGAMLGGMGAVVSLQPPTQTMLEVAGRIKIWALAAAVGGTMDPIRVIESNMLDGNLSPAIKQILYLIFAFLGAHMGAELVKWVCGNGRP</sequence>
<reference evidence="3" key="5">
    <citation type="submission" date="2023-04" db="EMBL/GenBank/DDBJ databases">
        <title>Uncovering the Secrets of Slow-Growing Bacteria in Tropical Savanna Soil through Cultivation and Genomic Analysis.</title>
        <authorList>
            <person name="Goncalves O.S."/>
            <person name="Santana M.F."/>
        </authorList>
    </citation>
    <scope>NUCLEOTIDE SEQUENCE</scope>
    <source>
        <strain evidence="3">ANTI</strain>
    </source>
</reference>
<dbReference type="EMBL" id="JAEHFQ010000001">
    <property type="protein sequence ID" value="MBM0631606.1"/>
    <property type="molecule type" value="Genomic_DNA"/>
</dbReference>
<dbReference type="GeneID" id="93350590"/>
<reference evidence="4" key="2">
    <citation type="submission" date="2016-05" db="EMBL/GenBank/DDBJ databases">
        <authorList>
            <person name="Zheng J."/>
            <person name="Timme R."/>
            <person name="Allard M."/>
            <person name="Strain E."/>
            <person name="Luo Y."/>
            <person name="Brown E."/>
        </authorList>
    </citation>
    <scope>NUCLEOTIDE SEQUENCE</scope>
    <source>
        <strain evidence="4">CFSAN034343</strain>
    </source>
</reference>
<keyword evidence="6" id="KW-1185">Reference proteome</keyword>
<keyword evidence="1" id="KW-1133">Transmembrane helix</keyword>
<proteinExistence type="predicted"/>
<dbReference type="AlphaFoldDB" id="A0A074LL32"/>
<reference evidence="2" key="4">
    <citation type="submission" date="2020-12" db="EMBL/GenBank/DDBJ databases">
        <title>Paenibacillus polymyxa LMG 27872: a double-edged sword.</title>
        <authorList>
            <person name="Langendries S."/>
            <person name="Garcia Mendez S."/>
            <person name="Beirinckx S."/>
            <person name="Viaene T."/>
            <person name="Baeyen S."/>
            <person name="Goeminne G."/>
            <person name="Willems A."/>
            <person name="Debode J."/>
            <person name="Goormachtig S."/>
        </authorList>
    </citation>
    <scope>NUCLEOTIDE SEQUENCE</scope>
    <source>
        <strain evidence="2">LMG 27872</strain>
    </source>
</reference>
<organism evidence="2 8">
    <name type="scientific">Paenibacillus polymyxa</name>
    <name type="common">Bacillus polymyxa</name>
    <dbReference type="NCBI Taxonomy" id="1406"/>
    <lineage>
        <taxon>Bacteria</taxon>
        <taxon>Bacillati</taxon>
        <taxon>Bacillota</taxon>
        <taxon>Bacilli</taxon>
        <taxon>Bacillales</taxon>
        <taxon>Paenibacillaceae</taxon>
        <taxon>Paenibacillus</taxon>
    </lineage>
</organism>
<dbReference type="RefSeq" id="WP_013309582.1">
    <property type="nucleotide sequence ID" value="NZ_ALJV01000105.1"/>
</dbReference>
<dbReference type="Proteomes" id="UP000254400">
    <property type="component" value="Unassembled WGS sequence"/>
</dbReference>
<keyword evidence="1" id="KW-0812">Transmembrane</keyword>
<dbReference type="Pfam" id="PF14034">
    <property type="entry name" value="Spore_YtrH"/>
    <property type="match status" value="1"/>
</dbReference>
<evidence type="ECO:0000256" key="1">
    <source>
        <dbReference type="SAM" id="Phobius"/>
    </source>
</evidence>
<dbReference type="OMA" id="IFEGNTR"/>
<feature type="transmembrane region" description="Helical" evidence="1">
    <location>
        <begin position="83"/>
        <end position="104"/>
    </location>
</feature>
<evidence type="ECO:0000313" key="7">
    <source>
        <dbReference type="Proteomes" id="UP000254400"/>
    </source>
</evidence>
<accession>A0A074LL32</accession>
<evidence type="ECO:0000313" key="3">
    <source>
        <dbReference type="EMBL" id="MDH2329861.1"/>
    </source>
</evidence>
<evidence type="ECO:0000313" key="5">
    <source>
        <dbReference type="EMBL" id="SUA68667.1"/>
    </source>
</evidence>
<dbReference type="Proteomes" id="UP000650605">
    <property type="component" value="Unassembled WGS sequence"/>
</dbReference>
<protein>
    <submittedName>
        <fullName evidence="4 5">Sporulation protein</fullName>
    </submittedName>
    <submittedName>
        <fullName evidence="2">YtrH family sporulation protein</fullName>
    </submittedName>
</protein>
<gene>
    <name evidence="5" type="primary">ytrH</name>
    <name evidence="4" type="ORF">A7312_05615</name>
    <name evidence="2" type="ORF">JDW19_00430</name>
    <name evidence="5" type="ORF">NCTC10343_01809</name>
    <name evidence="3" type="ORF">QDS18_03195</name>
</gene>
<dbReference type="InterPro" id="IPR025689">
    <property type="entry name" value="Spore_YtrH"/>
</dbReference>
<dbReference type="Proteomes" id="UP001229409">
    <property type="component" value="Unassembled WGS sequence"/>
</dbReference>
<dbReference type="eggNOG" id="ENOG50330BE">
    <property type="taxonomic scope" value="Bacteria"/>
</dbReference>
<dbReference type="Proteomes" id="UP000094974">
    <property type="component" value="Unassembled WGS sequence"/>
</dbReference>
<dbReference type="OrthoDB" id="2381692at2"/>
<feature type="transmembrane region" description="Helical" evidence="1">
    <location>
        <begin position="12"/>
        <end position="34"/>
    </location>
</feature>
<dbReference type="KEGG" id="ppoy:RE92_03960"/>
<evidence type="ECO:0000313" key="2">
    <source>
        <dbReference type="EMBL" id="MBM0631606.1"/>
    </source>
</evidence>
<name>A0A074LL32_PAEPO</name>
<keyword evidence="1" id="KW-0472">Membrane</keyword>